<dbReference type="GeneID" id="89687075"/>
<comment type="caution">
    <text evidence="4">The sequence shown here is derived from an EMBL/GenBank/DDBJ whole genome shotgun (WGS) entry which is preliminary data.</text>
</comment>
<evidence type="ECO:0000313" key="5">
    <source>
        <dbReference type="Proteomes" id="UP000711178"/>
    </source>
</evidence>
<name>A0ABS7F9I9_9NEIS</name>
<dbReference type="GO" id="GO:0008168">
    <property type="term" value="F:methyltransferase activity"/>
    <property type="evidence" value="ECO:0007669"/>
    <property type="project" value="UniProtKB-KW"/>
</dbReference>
<sequence length="201" mass="22332">MQDSSQPQFWEQRYQEGVMPWEGAELPAPARDFFSGQVPMRVLLPGCGSASDMPPLHAMGHQVLAVDFSQSALDLARRQWPGLADKLMLADFFQLDLPAFDCVFERAFLCALPIAMRKGYADGVARLVAPGGALAGVFFLAQTDRGPPFGIAEAQLEALLGNWFSLEEKQLLPTGLPVFRGQEHWMVWRRRKLDLDQALTA</sequence>
<dbReference type="PROSITE" id="PS51585">
    <property type="entry name" value="SAM_MT_TPMT"/>
    <property type="match status" value="1"/>
</dbReference>
<evidence type="ECO:0000256" key="2">
    <source>
        <dbReference type="ARBA" id="ARBA00022679"/>
    </source>
</evidence>
<reference evidence="4 5" key="1">
    <citation type="submission" date="2021-05" db="EMBL/GenBank/DDBJ databases">
        <title>Draft Whole Genome Sequencing Of Biosensor Chromobacterium violaceum Strain CV026 Reveals A Regulatory RNA In Chromobacterium violaceum Phenotype Regulatory Network.</title>
        <authorList>
            <person name="Hong K.W."/>
            <person name="Chan K.G."/>
            <person name="Chang C.-Y."/>
        </authorList>
    </citation>
    <scope>NUCLEOTIDE SEQUENCE [LARGE SCALE GENOMIC DNA]</scope>
    <source>
        <strain evidence="4 5">ATCC 31532</strain>
    </source>
</reference>
<dbReference type="SUPFAM" id="SSF53335">
    <property type="entry name" value="S-adenosyl-L-methionine-dependent methyltransferases"/>
    <property type="match status" value="1"/>
</dbReference>
<keyword evidence="5" id="KW-1185">Reference proteome</keyword>
<dbReference type="Proteomes" id="UP000711178">
    <property type="component" value="Unassembled WGS sequence"/>
</dbReference>
<protein>
    <submittedName>
        <fullName evidence="4">Methyltransferase domain-containing protein</fullName>
    </submittedName>
</protein>
<accession>A0ABS7F9I9</accession>
<dbReference type="GO" id="GO:0032259">
    <property type="term" value="P:methylation"/>
    <property type="evidence" value="ECO:0007669"/>
    <property type="project" value="UniProtKB-KW"/>
</dbReference>
<dbReference type="EMBL" id="JAHDTB010000002">
    <property type="protein sequence ID" value="MBW8286752.1"/>
    <property type="molecule type" value="Genomic_DNA"/>
</dbReference>
<evidence type="ECO:0000313" key="4">
    <source>
        <dbReference type="EMBL" id="MBW8286752.1"/>
    </source>
</evidence>
<dbReference type="PANTHER" id="PTHR10259:SF11">
    <property type="entry name" value="THIOPURINE S-METHYLTRANSFERASE"/>
    <property type="match status" value="1"/>
</dbReference>
<dbReference type="Gene3D" id="3.40.50.150">
    <property type="entry name" value="Vaccinia Virus protein VP39"/>
    <property type="match status" value="1"/>
</dbReference>
<dbReference type="InterPro" id="IPR008854">
    <property type="entry name" value="TPMT"/>
</dbReference>
<keyword evidence="3" id="KW-0949">S-adenosyl-L-methionine</keyword>
<keyword evidence="1 4" id="KW-0489">Methyltransferase</keyword>
<keyword evidence="2" id="KW-0808">Transferase</keyword>
<dbReference type="Pfam" id="PF05724">
    <property type="entry name" value="TPMT"/>
    <property type="match status" value="1"/>
</dbReference>
<gene>
    <name evidence="4" type="ORF">KIF53_03830</name>
</gene>
<proteinExistence type="predicted"/>
<dbReference type="RefSeq" id="WP_043575488.1">
    <property type="nucleotide sequence ID" value="NZ_CP142381.1"/>
</dbReference>
<dbReference type="PANTHER" id="PTHR10259">
    <property type="entry name" value="THIOPURINE S-METHYLTRANSFERASE"/>
    <property type="match status" value="1"/>
</dbReference>
<dbReference type="InterPro" id="IPR029063">
    <property type="entry name" value="SAM-dependent_MTases_sf"/>
</dbReference>
<evidence type="ECO:0000256" key="1">
    <source>
        <dbReference type="ARBA" id="ARBA00022603"/>
    </source>
</evidence>
<organism evidence="4 5">
    <name type="scientific">Chromobacterium subtsugae</name>
    <dbReference type="NCBI Taxonomy" id="251747"/>
    <lineage>
        <taxon>Bacteria</taxon>
        <taxon>Pseudomonadati</taxon>
        <taxon>Pseudomonadota</taxon>
        <taxon>Betaproteobacteria</taxon>
        <taxon>Neisseriales</taxon>
        <taxon>Chromobacteriaceae</taxon>
        <taxon>Chromobacterium</taxon>
    </lineage>
</organism>
<evidence type="ECO:0000256" key="3">
    <source>
        <dbReference type="ARBA" id="ARBA00022691"/>
    </source>
</evidence>